<dbReference type="Gene3D" id="2.160.20.10">
    <property type="entry name" value="Single-stranded right-handed beta-helix, Pectin lyase-like"/>
    <property type="match status" value="1"/>
</dbReference>
<sequence>MRIMYTLPTCNMNTKPSLLTQMVLLFGFCLIQTSGNLFANSGWHEEAFPTTISYASMTEQERVEAGLVAAVESGKLSGEKRWNYTLKEAGDYQLGTAWIEPLSDGEVQVVISVNGKEVKNITAAKDSSKTPGRSERDFGLFRLESRFEGLAQGTRIEIKAVPAGDLSYRLAFHLVSTTPTFEGLKVFNAADFGALGDGVHDDMAAIHKAVDAAKAAGGGIIRFEKEKIYRVIGRDDLTYEVVFELLDAANIKIEGQGSTFVLHPPDGLANVRRSRNIQIDGLRVDYDPLPYYQGAVKNIDIDKMTVDLVVPERYAVPLTGTCKNENPYFARSFCPDSPGARTGTSRSIYVTSVEALDDPRHIRLHVGQTTEGSEISRNIKPRLIAAKKERATEFIVPHRDYGHREGWTHISQSARVKFSNLRYYLAPYFWMRVKGNSGPVTFENVDLKMKHPETELLASWRDGFHIKNGRFGTLIDGCDMDGAAQYDDTFALYTRMHNVIAIDAENKTLSLDAGFRDHKDIYSWLEGDWVSVWNKNQTHLRGLARLVKLKDEPESEKRFHLTLEQLPSGIQPGDVVMNEEVLNRGTLIRNCTTSSTGAGPYASTRFRGSDVLLENNDFKMFNFHVEFNPFWGTPRSRDVRLKGCRFSAPRGGVKLSSPIGMLFERCRFDQVGVSASSKAEKVVFRDSSWSNVSKMI</sequence>
<dbReference type="InterPro" id="IPR012334">
    <property type="entry name" value="Pectin_lyas_fold"/>
</dbReference>
<accession>A0A2S7U2Z8</accession>
<evidence type="ECO:0000313" key="2">
    <source>
        <dbReference type="Proteomes" id="UP000239907"/>
    </source>
</evidence>
<proteinExistence type="predicted"/>
<name>A0A2S7U2Z8_9BACT</name>
<dbReference type="InterPro" id="IPR011050">
    <property type="entry name" value="Pectin_lyase_fold/virulence"/>
</dbReference>
<dbReference type="AlphaFoldDB" id="A0A2S7U2Z8"/>
<feature type="non-terminal residue" evidence="1">
    <location>
        <position position="696"/>
    </location>
</feature>
<dbReference type="Proteomes" id="UP000239907">
    <property type="component" value="Unassembled WGS sequence"/>
</dbReference>
<dbReference type="EMBL" id="MQWA01000001">
    <property type="protein sequence ID" value="PQJ28764.1"/>
    <property type="molecule type" value="Genomic_DNA"/>
</dbReference>
<dbReference type="SUPFAM" id="SSF51126">
    <property type="entry name" value="Pectin lyase-like"/>
    <property type="match status" value="1"/>
</dbReference>
<evidence type="ECO:0008006" key="3">
    <source>
        <dbReference type="Google" id="ProtNLM"/>
    </source>
</evidence>
<keyword evidence="2" id="KW-1185">Reference proteome</keyword>
<evidence type="ECO:0000313" key="1">
    <source>
        <dbReference type="EMBL" id="PQJ28764.1"/>
    </source>
</evidence>
<comment type="caution">
    <text evidence="1">The sequence shown here is derived from an EMBL/GenBank/DDBJ whole genome shotgun (WGS) entry which is preliminary data.</text>
</comment>
<protein>
    <recommendedName>
        <fullName evidence="3">Pectate lyase superfamily protein domain-containing protein</fullName>
    </recommendedName>
</protein>
<organism evidence="1 2">
    <name type="scientific">Rubritalea profundi</name>
    <dbReference type="NCBI Taxonomy" id="1658618"/>
    <lineage>
        <taxon>Bacteria</taxon>
        <taxon>Pseudomonadati</taxon>
        <taxon>Verrucomicrobiota</taxon>
        <taxon>Verrucomicrobiia</taxon>
        <taxon>Verrucomicrobiales</taxon>
        <taxon>Rubritaleaceae</taxon>
        <taxon>Rubritalea</taxon>
    </lineage>
</organism>
<reference evidence="1 2" key="1">
    <citation type="submission" date="2016-12" db="EMBL/GenBank/DDBJ databases">
        <title>Study of bacterial adaptation to deep sea.</title>
        <authorList>
            <person name="Song J."/>
            <person name="Yoshizawa S."/>
            <person name="Kogure K."/>
        </authorList>
    </citation>
    <scope>NUCLEOTIDE SEQUENCE [LARGE SCALE GENOMIC DNA]</scope>
    <source>
        <strain evidence="1 2">SAORIC-165</strain>
    </source>
</reference>
<gene>
    <name evidence="1" type="ORF">BSZ32_09825</name>
</gene>